<dbReference type="Gene3D" id="3.40.50.2300">
    <property type="match status" value="2"/>
</dbReference>
<dbReference type="PANTHER" id="PTHR46847:SF1">
    <property type="entry name" value="D-ALLOSE-BINDING PERIPLASMIC PROTEIN-RELATED"/>
    <property type="match status" value="1"/>
</dbReference>
<dbReference type="InterPro" id="IPR025997">
    <property type="entry name" value="SBP_2_dom"/>
</dbReference>
<evidence type="ECO:0000256" key="2">
    <source>
        <dbReference type="ARBA" id="ARBA00007639"/>
    </source>
</evidence>
<protein>
    <submittedName>
        <fullName evidence="6">TMAO reductase system periplasmic protein TorT</fullName>
    </submittedName>
</protein>
<sequence length="344" mass="36579">MSYLGQTMRSMLAGALAVAAVATASFAQDKPSIVSFNGPAGEAYIGRFIKGIKDTAELKGFDIQVFENQFNQAEQDQQVQQVLAAGVLPDVFIWWPSDAVAGLGSLRALSKTGVPVLKINQLPNDQDRQYIFGYAGPDDRLRARNAGYMMREAAAAKKAAGGEGFNVLVLSYPHSYGGYGLSINAFQEAIAGSDLTIIGDVDEGFGQANGYSGAAKAIASLRDEGIHFVYGMDDAILTGGIRALEEAGYAMGEDVIAVGTVCNGDKQLIEEGKQFGTTLQSPLHEGQLAIKMVEEYLETGELENYINFTPNPAVTAINMETVALRGFDGKLYGIDELCSGAWGG</sequence>
<comment type="similarity">
    <text evidence="2">Belongs to the bacterial solute-binding protein 2 family.</text>
</comment>
<keyword evidence="3 4" id="KW-0732">Signal</keyword>
<reference evidence="6 7" key="1">
    <citation type="submission" date="2017-05" db="EMBL/GenBank/DDBJ databases">
        <authorList>
            <person name="Song R."/>
            <person name="Chenine A.L."/>
            <person name="Ruprecht R.M."/>
        </authorList>
    </citation>
    <scope>NUCLEOTIDE SEQUENCE [LARGE SCALE GENOMIC DNA]</scope>
    <source>
        <strain evidence="6 7">CECT 8489</strain>
    </source>
</reference>
<feature type="domain" description="Periplasmic binding protein" evidence="5">
    <location>
        <begin position="39"/>
        <end position="300"/>
    </location>
</feature>
<dbReference type="EMBL" id="FXXQ01000005">
    <property type="protein sequence ID" value="SMX23824.1"/>
    <property type="molecule type" value="Genomic_DNA"/>
</dbReference>
<dbReference type="InterPro" id="IPR028082">
    <property type="entry name" value="Peripla_BP_I"/>
</dbReference>
<dbReference type="PANTHER" id="PTHR46847">
    <property type="entry name" value="D-ALLOSE-BINDING PERIPLASMIC PROTEIN-RELATED"/>
    <property type="match status" value="1"/>
</dbReference>
<comment type="subcellular location">
    <subcellularLocation>
        <location evidence="1">Cell envelope</location>
    </subcellularLocation>
</comment>
<accession>A0A238J1N7</accession>
<dbReference type="Pfam" id="PF13407">
    <property type="entry name" value="Peripla_BP_4"/>
    <property type="match status" value="1"/>
</dbReference>
<evidence type="ECO:0000313" key="6">
    <source>
        <dbReference type="EMBL" id="SMX23824.1"/>
    </source>
</evidence>
<feature type="chain" id="PRO_5013189716" evidence="4">
    <location>
        <begin position="28"/>
        <end position="344"/>
    </location>
</feature>
<dbReference type="GO" id="GO:0030313">
    <property type="term" value="C:cell envelope"/>
    <property type="evidence" value="ECO:0007669"/>
    <property type="project" value="UniProtKB-SubCell"/>
</dbReference>
<dbReference type="Proteomes" id="UP000201838">
    <property type="component" value="Unassembled WGS sequence"/>
</dbReference>
<gene>
    <name evidence="6" type="ORF">BOA8489_01937</name>
</gene>
<proteinExistence type="inferred from homology"/>
<organism evidence="6 7">
    <name type="scientific">Boseongicola aestuarii</name>
    <dbReference type="NCBI Taxonomy" id="1470561"/>
    <lineage>
        <taxon>Bacteria</taxon>
        <taxon>Pseudomonadati</taxon>
        <taxon>Pseudomonadota</taxon>
        <taxon>Alphaproteobacteria</taxon>
        <taxon>Rhodobacterales</taxon>
        <taxon>Paracoccaceae</taxon>
        <taxon>Boseongicola</taxon>
    </lineage>
</organism>
<evidence type="ECO:0000256" key="4">
    <source>
        <dbReference type="SAM" id="SignalP"/>
    </source>
</evidence>
<dbReference type="GO" id="GO:0030246">
    <property type="term" value="F:carbohydrate binding"/>
    <property type="evidence" value="ECO:0007669"/>
    <property type="project" value="UniProtKB-ARBA"/>
</dbReference>
<evidence type="ECO:0000256" key="1">
    <source>
        <dbReference type="ARBA" id="ARBA00004196"/>
    </source>
</evidence>
<dbReference type="RefSeq" id="WP_217897938.1">
    <property type="nucleotide sequence ID" value="NZ_FXXQ01000005.1"/>
</dbReference>
<name>A0A238J1N7_9RHOB</name>
<evidence type="ECO:0000313" key="7">
    <source>
        <dbReference type="Proteomes" id="UP000201838"/>
    </source>
</evidence>
<evidence type="ECO:0000256" key="3">
    <source>
        <dbReference type="ARBA" id="ARBA00022729"/>
    </source>
</evidence>
<dbReference type="SUPFAM" id="SSF53822">
    <property type="entry name" value="Periplasmic binding protein-like I"/>
    <property type="match status" value="1"/>
</dbReference>
<dbReference type="AlphaFoldDB" id="A0A238J1N7"/>
<keyword evidence="7" id="KW-1185">Reference proteome</keyword>
<evidence type="ECO:0000259" key="5">
    <source>
        <dbReference type="Pfam" id="PF13407"/>
    </source>
</evidence>
<feature type="signal peptide" evidence="4">
    <location>
        <begin position="1"/>
        <end position="27"/>
    </location>
</feature>